<dbReference type="eggNOG" id="ENOG5032A45">
    <property type="taxonomic scope" value="Bacteria"/>
</dbReference>
<feature type="transmembrane region" description="Helical" evidence="2">
    <location>
        <begin position="34"/>
        <end position="51"/>
    </location>
</feature>
<organism evidence="3 4">
    <name type="scientific">Streptacidiphilus jiangxiensis</name>
    <dbReference type="NCBI Taxonomy" id="235985"/>
    <lineage>
        <taxon>Bacteria</taxon>
        <taxon>Bacillati</taxon>
        <taxon>Actinomycetota</taxon>
        <taxon>Actinomycetes</taxon>
        <taxon>Kitasatosporales</taxon>
        <taxon>Streptomycetaceae</taxon>
        <taxon>Streptacidiphilus</taxon>
    </lineage>
</organism>
<dbReference type="Pfam" id="PF19950">
    <property type="entry name" value="DUF6412"/>
    <property type="match status" value="1"/>
</dbReference>
<dbReference type="STRING" id="235985.SAMN05414137_13521"/>
<gene>
    <name evidence="3" type="ORF">SAMN05414137_13521</name>
</gene>
<protein>
    <submittedName>
        <fullName evidence="3">Uncharacterized protein</fullName>
    </submittedName>
</protein>
<reference evidence="4" key="1">
    <citation type="submission" date="2016-10" db="EMBL/GenBank/DDBJ databases">
        <authorList>
            <person name="Varghese N."/>
        </authorList>
    </citation>
    <scope>NUCLEOTIDE SEQUENCE [LARGE SCALE GENOMIC DNA]</scope>
    <source>
        <strain evidence="4">DSM 45096 / BCRC 16803 / CGMCC 4.1857 / CIP 109030 / JCM 12277 / KCTC 19219 / NBRC 100920 / 33214</strain>
    </source>
</reference>
<evidence type="ECO:0000256" key="1">
    <source>
        <dbReference type="SAM" id="MobiDB-lite"/>
    </source>
</evidence>
<feature type="region of interest" description="Disordered" evidence="1">
    <location>
        <begin position="81"/>
        <end position="104"/>
    </location>
</feature>
<name>A0A1H7ZGZ2_STRJI</name>
<sequence>MRALTARLTAPALLVQLLLHLLLPSQGPLLVLAAGAMLTLVVGSAAGWAVLGRIRVLAGVGAARAPAQRREYAWHTAFMPQRDPDARGRRRPRAPSARLRAVTG</sequence>
<keyword evidence="2" id="KW-1133">Transmembrane helix</keyword>
<dbReference type="RefSeq" id="WP_042452983.1">
    <property type="nucleotide sequence ID" value="NZ_BBPN01000027.1"/>
</dbReference>
<evidence type="ECO:0000313" key="3">
    <source>
        <dbReference type="EMBL" id="SEM57606.1"/>
    </source>
</evidence>
<feature type="compositionally biased region" description="Low complexity" evidence="1">
    <location>
        <begin position="94"/>
        <end position="104"/>
    </location>
</feature>
<evidence type="ECO:0000256" key="2">
    <source>
        <dbReference type="SAM" id="Phobius"/>
    </source>
</evidence>
<dbReference type="Proteomes" id="UP000183015">
    <property type="component" value="Unassembled WGS sequence"/>
</dbReference>
<proteinExistence type="predicted"/>
<dbReference type="AlphaFoldDB" id="A0A1H7ZGZ2"/>
<keyword evidence="4" id="KW-1185">Reference proteome</keyword>
<keyword evidence="2" id="KW-0812">Transmembrane</keyword>
<dbReference type="InterPro" id="IPR045635">
    <property type="entry name" value="DUF6412"/>
</dbReference>
<dbReference type="EMBL" id="FOAZ01000035">
    <property type="protein sequence ID" value="SEM57606.1"/>
    <property type="molecule type" value="Genomic_DNA"/>
</dbReference>
<evidence type="ECO:0000313" key="4">
    <source>
        <dbReference type="Proteomes" id="UP000183015"/>
    </source>
</evidence>
<keyword evidence="2" id="KW-0472">Membrane</keyword>
<accession>A0A1H7ZGZ2</accession>